<sequence length="67" mass="7608">MRLPGVLHAVRDWTPDNAWNLAERAGYWARQGHTRHEELYRIPLSAPCWAMTCSRCGRAIGCGRPST</sequence>
<gene>
    <name evidence="1" type="ORF">GCM10022252_73440</name>
</gene>
<keyword evidence="2" id="KW-1185">Reference proteome</keyword>
<proteinExistence type="predicted"/>
<evidence type="ECO:0000313" key="2">
    <source>
        <dbReference type="Proteomes" id="UP001501251"/>
    </source>
</evidence>
<protein>
    <submittedName>
        <fullName evidence="1">Uncharacterized protein</fullName>
    </submittedName>
</protein>
<name>A0ABP8BJK7_9ACTN</name>
<evidence type="ECO:0000313" key="1">
    <source>
        <dbReference type="EMBL" id="GAA4208405.1"/>
    </source>
</evidence>
<comment type="caution">
    <text evidence="1">The sequence shown here is derived from an EMBL/GenBank/DDBJ whole genome shotgun (WGS) entry which is preliminary data.</text>
</comment>
<dbReference type="EMBL" id="BAABAQ010000019">
    <property type="protein sequence ID" value="GAA4208405.1"/>
    <property type="molecule type" value="Genomic_DNA"/>
</dbReference>
<reference evidence="2" key="1">
    <citation type="journal article" date="2019" name="Int. J. Syst. Evol. Microbiol.">
        <title>The Global Catalogue of Microorganisms (GCM) 10K type strain sequencing project: providing services to taxonomists for standard genome sequencing and annotation.</title>
        <authorList>
            <consortium name="The Broad Institute Genomics Platform"/>
            <consortium name="The Broad Institute Genome Sequencing Center for Infectious Disease"/>
            <person name="Wu L."/>
            <person name="Ma J."/>
        </authorList>
    </citation>
    <scope>NUCLEOTIDE SEQUENCE [LARGE SCALE GENOMIC DNA]</scope>
    <source>
        <strain evidence="2">JCM 17388</strain>
    </source>
</reference>
<organism evidence="1 2">
    <name type="scientific">Streptosporangium oxazolinicum</name>
    <dbReference type="NCBI Taxonomy" id="909287"/>
    <lineage>
        <taxon>Bacteria</taxon>
        <taxon>Bacillati</taxon>
        <taxon>Actinomycetota</taxon>
        <taxon>Actinomycetes</taxon>
        <taxon>Streptosporangiales</taxon>
        <taxon>Streptosporangiaceae</taxon>
        <taxon>Streptosporangium</taxon>
    </lineage>
</organism>
<dbReference type="Proteomes" id="UP001501251">
    <property type="component" value="Unassembled WGS sequence"/>
</dbReference>
<accession>A0ABP8BJK7</accession>